<dbReference type="Proteomes" id="UP000238180">
    <property type="component" value="Unassembled WGS sequence"/>
</dbReference>
<dbReference type="AlphaFoldDB" id="A0A2N9PBG6"/>
<organism evidence="1 2">
    <name type="scientific">Flavobacterium columnare</name>
    <dbReference type="NCBI Taxonomy" id="996"/>
    <lineage>
        <taxon>Bacteria</taxon>
        <taxon>Pseudomonadati</taxon>
        <taxon>Bacteroidota</taxon>
        <taxon>Flavobacteriia</taxon>
        <taxon>Flavobacteriales</taxon>
        <taxon>Flavobacteriaceae</taxon>
        <taxon>Flavobacterium</taxon>
    </lineage>
</organism>
<protein>
    <submittedName>
        <fullName evidence="1">Uncharacterized protein</fullName>
    </submittedName>
</protein>
<name>A0A2N9PBG6_9FLAO</name>
<evidence type="ECO:0000313" key="1">
    <source>
        <dbReference type="EMBL" id="SPE77712.1"/>
    </source>
</evidence>
<proteinExistence type="predicted"/>
<gene>
    <name evidence="1" type="ORF">FLACOL_01717</name>
</gene>
<sequence length="542" mass="61733">MSRTRIVKGKITEIVGGEYNIYSNENIVLTSLEGSVTANAGQGITHRNPGSAPTVESGKIEAKCIVHFRPKKDWKGEEYGCDWMRIEDTTLITGGNNIFGDTNYEKIIVKQYKESAFTNLVTNSNTYNGFYKTDQGLFNKLKAAYKYHTITWKNKKDSSGNELKDSQNNPIKEDYFCTWISLYPKEITKKTPQGQGKPPKIEKKVTNYSNTKATLSLVVDIEEEPEILQFEENKNFLITPMEIDVKGKGIGKHALIDHLTIECLDEFTSDQTITLNAITKTTNANGTVIEEKKLAGKLLVWKNKQRKKAKIVLVKVETNTDNTGKKTPNITNQQALFEKYLYQALINVKVDTETLDMSTEPELQAGGKYVTQDPNKNNKNVLKCYYEPMQNTTTKTFITSTHQPARFVDLEKFLRKKLSDKLKAINPRDEHKYDNHFIAFYFGENGGYINTSNTYQALNGYSSGKNVMLFAGKNDQTAAHEFLHSFKLPHTFANKEADANAKFTFEYAKTENLLDYSHHLNPPQERYTLWQWQWIIANGSIT</sequence>
<evidence type="ECO:0000313" key="2">
    <source>
        <dbReference type="Proteomes" id="UP000238180"/>
    </source>
</evidence>
<reference evidence="1 2" key="1">
    <citation type="submission" date="2018-02" db="EMBL/GenBank/DDBJ databases">
        <authorList>
            <person name="Cohen D.B."/>
            <person name="Kent A.D."/>
        </authorList>
    </citation>
    <scope>NUCLEOTIDE SEQUENCE [LARGE SCALE GENOMIC DNA]</scope>
    <source>
        <strain evidence="1">CIP109753</strain>
    </source>
</reference>
<accession>A0A2N9PBG6</accession>
<dbReference type="RefSeq" id="WP_105196336.1">
    <property type="nucleotide sequence ID" value="NZ_OLKH01000097.1"/>
</dbReference>
<dbReference type="EMBL" id="OLKH01000097">
    <property type="protein sequence ID" value="SPE77712.1"/>
    <property type="molecule type" value="Genomic_DNA"/>
</dbReference>